<keyword evidence="2" id="KW-1185">Reference proteome</keyword>
<reference evidence="1 2" key="1">
    <citation type="submission" date="2019-09" db="EMBL/GenBank/DDBJ databases">
        <title>Genome sequence of Hymenobacter sp. M3.</title>
        <authorList>
            <person name="Srinivasan S."/>
        </authorList>
    </citation>
    <scope>NUCLEOTIDE SEQUENCE [LARGE SCALE GENOMIC DNA]</scope>
    <source>
        <strain evidence="1 2">M3</strain>
    </source>
</reference>
<proteinExistence type="predicted"/>
<dbReference type="AlphaFoldDB" id="A0A7L5A0H9"/>
<dbReference type="EMBL" id="VTWU01000002">
    <property type="protein sequence ID" value="KAA9338531.1"/>
    <property type="molecule type" value="Genomic_DNA"/>
</dbReference>
<evidence type="ECO:0000313" key="1">
    <source>
        <dbReference type="EMBL" id="KAA9338531.1"/>
    </source>
</evidence>
<organism evidence="1 2">
    <name type="scientific">Hymenobacter busanensis</name>
    <dbReference type="NCBI Taxonomy" id="2607656"/>
    <lineage>
        <taxon>Bacteria</taxon>
        <taxon>Pseudomonadati</taxon>
        <taxon>Bacteroidota</taxon>
        <taxon>Cytophagia</taxon>
        <taxon>Cytophagales</taxon>
        <taxon>Hymenobacteraceae</taxon>
        <taxon>Hymenobacter</taxon>
    </lineage>
</organism>
<dbReference type="RefSeq" id="WP_151078080.1">
    <property type="nucleotide sequence ID" value="NZ_CP047647.1"/>
</dbReference>
<sequence>MKKVRLLIPFSMTLLIGMGIIVGCDKNQEVSSVEQTVTSIQQQEGIVTEEEFENVAEAVCAALDENHYAQVTQVEGGYIFQVREGNLEPQERTYCSYAYAGNTFLNCLKHATAIAPNHCVRVGYSTTTHLYTVYDC</sequence>
<evidence type="ECO:0000313" key="2">
    <source>
        <dbReference type="Proteomes" id="UP000326380"/>
    </source>
</evidence>
<dbReference type="PROSITE" id="PS51257">
    <property type="entry name" value="PROKAR_LIPOPROTEIN"/>
    <property type="match status" value="1"/>
</dbReference>
<name>A0A7L5A0H9_9BACT</name>
<protein>
    <submittedName>
        <fullName evidence="1">Uncharacterized protein</fullName>
    </submittedName>
</protein>
<comment type="caution">
    <text evidence="1">The sequence shown here is derived from an EMBL/GenBank/DDBJ whole genome shotgun (WGS) entry which is preliminary data.</text>
</comment>
<accession>A0A7L5A0H9</accession>
<gene>
    <name evidence="1" type="ORF">F0P96_06775</name>
</gene>
<dbReference type="Proteomes" id="UP000326380">
    <property type="component" value="Unassembled WGS sequence"/>
</dbReference>